<dbReference type="Pfam" id="PF15998">
    <property type="entry name" value="DUF4773"/>
    <property type="match status" value="1"/>
</dbReference>
<evidence type="ECO:0000259" key="2">
    <source>
        <dbReference type="Pfam" id="PF15998"/>
    </source>
</evidence>
<keyword evidence="1" id="KW-0812">Transmembrane</keyword>
<feature type="domain" description="DUF4773" evidence="2">
    <location>
        <begin position="82"/>
        <end position="191"/>
    </location>
</feature>
<name>A0ABN8Q5L7_9CNID</name>
<feature type="transmembrane region" description="Helical" evidence="1">
    <location>
        <begin position="20"/>
        <end position="40"/>
    </location>
</feature>
<dbReference type="EMBL" id="CALNXK010000100">
    <property type="protein sequence ID" value="CAH3155054.1"/>
    <property type="molecule type" value="Genomic_DNA"/>
</dbReference>
<sequence length="210" mass="23288">MINDSGPWRLFETTREIGQATATTLLPILAGEETLLFFLFSSKRVMFLRKIFVTLAGVWVLVAASTSFKLNSLGNSLNTDSCECSNFTCSCCQPISVYRFTDMTCVNISSVDAVQNDINYTLSLGGKLYIDSTYKDQEPWPSCAEFDEQGIAYVCVIFYNTTFSATQVSGCVKLNVLVETEIIIPLKCFTLPRPKAIAIDDKSQAVMARK</sequence>
<reference evidence="3 4" key="1">
    <citation type="submission" date="2022-05" db="EMBL/GenBank/DDBJ databases">
        <authorList>
            <consortium name="Genoscope - CEA"/>
            <person name="William W."/>
        </authorList>
    </citation>
    <scope>NUCLEOTIDE SEQUENCE [LARGE SCALE GENOMIC DNA]</scope>
</reference>
<dbReference type="InterPro" id="IPR031941">
    <property type="entry name" value="DUF4773"/>
</dbReference>
<feature type="transmembrane region" description="Helical" evidence="1">
    <location>
        <begin position="47"/>
        <end position="68"/>
    </location>
</feature>
<dbReference type="PANTHER" id="PTHR36299">
    <property type="entry name" value="AGAP008005-PA"/>
    <property type="match status" value="1"/>
</dbReference>
<keyword evidence="1" id="KW-1133">Transmembrane helix</keyword>
<gene>
    <name evidence="3" type="ORF">PLOB_00001166</name>
</gene>
<protein>
    <recommendedName>
        <fullName evidence="2">DUF4773 domain-containing protein</fullName>
    </recommendedName>
</protein>
<proteinExistence type="predicted"/>
<dbReference type="PANTHER" id="PTHR36299:SF2">
    <property type="entry name" value="DUF4773 DOMAIN-CONTAINING PROTEIN"/>
    <property type="match status" value="1"/>
</dbReference>
<evidence type="ECO:0000256" key="1">
    <source>
        <dbReference type="SAM" id="Phobius"/>
    </source>
</evidence>
<accession>A0ABN8Q5L7</accession>
<keyword evidence="4" id="KW-1185">Reference proteome</keyword>
<dbReference type="Proteomes" id="UP001159405">
    <property type="component" value="Unassembled WGS sequence"/>
</dbReference>
<organism evidence="3 4">
    <name type="scientific">Porites lobata</name>
    <dbReference type="NCBI Taxonomy" id="104759"/>
    <lineage>
        <taxon>Eukaryota</taxon>
        <taxon>Metazoa</taxon>
        <taxon>Cnidaria</taxon>
        <taxon>Anthozoa</taxon>
        <taxon>Hexacorallia</taxon>
        <taxon>Scleractinia</taxon>
        <taxon>Fungiina</taxon>
        <taxon>Poritidae</taxon>
        <taxon>Porites</taxon>
    </lineage>
</organism>
<keyword evidence="1" id="KW-0472">Membrane</keyword>
<comment type="caution">
    <text evidence="3">The sequence shown here is derived from an EMBL/GenBank/DDBJ whole genome shotgun (WGS) entry which is preliminary data.</text>
</comment>
<evidence type="ECO:0000313" key="3">
    <source>
        <dbReference type="EMBL" id="CAH3155054.1"/>
    </source>
</evidence>
<evidence type="ECO:0000313" key="4">
    <source>
        <dbReference type="Proteomes" id="UP001159405"/>
    </source>
</evidence>